<evidence type="ECO:0000256" key="4">
    <source>
        <dbReference type="ARBA" id="ARBA00022691"/>
    </source>
</evidence>
<dbReference type="PRINTS" id="PR00996">
    <property type="entry name" value="CHERMTFRASE"/>
</dbReference>
<keyword evidence="3 5" id="KW-0808">Transferase</keyword>
<dbReference type="InterPro" id="IPR022641">
    <property type="entry name" value="CheR_N"/>
</dbReference>
<protein>
    <recommendedName>
        <fullName evidence="5">Chemotaxis protein methyltransferase</fullName>
        <ecNumber evidence="5">2.1.1.80</ecNumber>
    </recommendedName>
</protein>
<feature type="binding site" evidence="6">
    <location>
        <begin position="236"/>
        <end position="237"/>
    </location>
    <ligand>
        <name>S-adenosyl-L-methionine</name>
        <dbReference type="ChEBI" id="CHEBI:59789"/>
    </ligand>
</feature>
<dbReference type="PROSITE" id="PS50123">
    <property type="entry name" value="CHER"/>
    <property type="match status" value="1"/>
</dbReference>
<dbReference type="PANTHER" id="PTHR24422:SF19">
    <property type="entry name" value="CHEMOTAXIS PROTEIN METHYLTRANSFERASE"/>
    <property type="match status" value="1"/>
</dbReference>
<accession>A0A4P8YEG7</accession>
<feature type="binding site" evidence="6">
    <location>
        <position position="99"/>
    </location>
    <ligand>
        <name>S-adenosyl-L-methionine</name>
        <dbReference type="ChEBI" id="CHEBI:59789"/>
    </ligand>
</feature>
<name>A0A4P8YEG7_9ENTR</name>
<evidence type="ECO:0000256" key="3">
    <source>
        <dbReference type="ARBA" id="ARBA00022679"/>
    </source>
</evidence>
<dbReference type="Gene3D" id="1.10.155.10">
    <property type="entry name" value="Chemotaxis receptor methyltransferase CheR, N-terminal domain"/>
    <property type="match status" value="1"/>
</dbReference>
<dbReference type="PANTHER" id="PTHR24422">
    <property type="entry name" value="CHEMOTAXIS PROTEIN METHYLTRANSFERASE"/>
    <property type="match status" value="1"/>
</dbReference>
<reference evidence="8 9" key="1">
    <citation type="submission" date="2019-05" db="EMBL/GenBank/DDBJ databases">
        <title>Complete genome sequence of Izhakiella calystegiae KSNA2, an endophyte isolated from beach morning glory (Calystegia soldanella).</title>
        <authorList>
            <person name="Jiang L."/>
            <person name="Jeong J.C."/>
            <person name="Kim C.Y."/>
            <person name="Kim D.H."/>
            <person name="Kim S.W."/>
            <person name="Lee j."/>
        </authorList>
    </citation>
    <scope>NUCLEOTIDE SEQUENCE [LARGE SCALE GENOMIC DNA]</scope>
    <source>
        <strain evidence="8 9">KSNA2</strain>
    </source>
</reference>
<dbReference type="InterPro" id="IPR029063">
    <property type="entry name" value="SAM-dependent_MTases_sf"/>
</dbReference>
<evidence type="ECO:0000313" key="9">
    <source>
        <dbReference type="Proteomes" id="UP000302163"/>
    </source>
</evidence>
<dbReference type="InterPro" id="IPR026024">
    <property type="entry name" value="Chemotaxis_MeTrfase_CheR"/>
</dbReference>
<evidence type="ECO:0000259" key="7">
    <source>
        <dbReference type="PROSITE" id="PS50123"/>
    </source>
</evidence>
<dbReference type="OrthoDB" id="9816309at2"/>
<dbReference type="InterPro" id="IPR000780">
    <property type="entry name" value="CheR_MeTrfase"/>
</dbReference>
<dbReference type="SMART" id="SM00138">
    <property type="entry name" value="MeTrc"/>
    <property type="match status" value="1"/>
</dbReference>
<feature type="binding site" evidence="6">
    <location>
        <begin position="218"/>
        <end position="219"/>
    </location>
    <ligand>
        <name>S-adenosyl-L-methionine</name>
        <dbReference type="ChEBI" id="CHEBI:59789"/>
    </ligand>
</feature>
<dbReference type="InterPro" id="IPR022642">
    <property type="entry name" value="CheR_C"/>
</dbReference>
<dbReference type="SUPFAM" id="SSF53335">
    <property type="entry name" value="S-adenosyl-L-methionine-dependent methyltransferases"/>
    <property type="match status" value="1"/>
</dbReference>
<dbReference type="GO" id="GO:0008983">
    <property type="term" value="F:protein-glutamate O-methyltransferase activity"/>
    <property type="evidence" value="ECO:0007669"/>
    <property type="project" value="UniProtKB-EC"/>
</dbReference>
<organism evidence="8 9">
    <name type="scientific">Jejubacter calystegiae</name>
    <dbReference type="NCBI Taxonomy" id="2579935"/>
    <lineage>
        <taxon>Bacteria</taxon>
        <taxon>Pseudomonadati</taxon>
        <taxon>Pseudomonadota</taxon>
        <taxon>Gammaproteobacteria</taxon>
        <taxon>Enterobacterales</taxon>
        <taxon>Enterobacteriaceae</taxon>
        <taxon>Jejubacter</taxon>
    </lineage>
</organism>
<feature type="binding site" evidence="6">
    <location>
        <position position="160"/>
    </location>
    <ligand>
        <name>S-adenosyl-L-methionine</name>
        <dbReference type="ChEBI" id="CHEBI:59789"/>
    </ligand>
</feature>
<sequence>MQREVDIHNPATGSQLCDNINKFMVRVPLTEPEFKKLSQLIYQRAGIVLADNKRDMVYNRLSRRLRALNLDNFSQYIGLLESHTLHAEWQPFINALTTNLTAFYRESYHFPILAEHARSRPGGYSVWSTAASTGEEPCSIAITLDETLGRSTGTRIWATDIDTEVLDTATRGIYRELDIAKLTEAQKKRYFLRGTGSQEGKVRVRPELLSGIQYQPLNLLDNDWAVPGPFDAIFCRNVMIYFDKDTQRKILRRFAGMLKEGGILFAGHSEHVSQLSDDFYLKGLSVYGLTKDKR</sequence>
<dbReference type="Proteomes" id="UP000302163">
    <property type="component" value="Chromosome"/>
</dbReference>
<feature type="binding site" evidence="6">
    <location>
        <position position="136"/>
    </location>
    <ligand>
        <name>S-adenosyl-L-methionine</name>
        <dbReference type="ChEBI" id="CHEBI:59789"/>
    </ligand>
</feature>
<dbReference type="KEGG" id="izh:FEM41_04790"/>
<comment type="catalytic activity">
    <reaction evidence="1 5">
        <text>L-glutamyl-[protein] + S-adenosyl-L-methionine = [protein]-L-glutamate 5-O-methyl ester + S-adenosyl-L-homocysteine</text>
        <dbReference type="Rhea" id="RHEA:24452"/>
        <dbReference type="Rhea" id="RHEA-COMP:10208"/>
        <dbReference type="Rhea" id="RHEA-COMP:10311"/>
        <dbReference type="ChEBI" id="CHEBI:29973"/>
        <dbReference type="ChEBI" id="CHEBI:57856"/>
        <dbReference type="ChEBI" id="CHEBI:59789"/>
        <dbReference type="ChEBI" id="CHEBI:82795"/>
        <dbReference type="EC" id="2.1.1.80"/>
    </reaction>
</comment>
<feature type="binding site" evidence="6">
    <location>
        <position position="105"/>
    </location>
    <ligand>
        <name>S-adenosyl-L-methionine</name>
        <dbReference type="ChEBI" id="CHEBI:59789"/>
    </ligand>
</feature>
<evidence type="ECO:0000313" key="8">
    <source>
        <dbReference type="EMBL" id="QCT19015.1"/>
    </source>
</evidence>
<dbReference type="PIRSF" id="PIRSF000410">
    <property type="entry name" value="CheR"/>
    <property type="match status" value="1"/>
</dbReference>
<dbReference type="GO" id="GO:0032259">
    <property type="term" value="P:methylation"/>
    <property type="evidence" value="ECO:0007669"/>
    <property type="project" value="UniProtKB-KW"/>
</dbReference>
<evidence type="ECO:0000256" key="2">
    <source>
        <dbReference type="ARBA" id="ARBA00022603"/>
    </source>
</evidence>
<dbReference type="CDD" id="cd02440">
    <property type="entry name" value="AdoMet_MTases"/>
    <property type="match status" value="1"/>
</dbReference>
<keyword evidence="9" id="KW-1185">Reference proteome</keyword>
<feature type="domain" description="CheR-type methyltransferase" evidence="7">
    <location>
        <begin position="22"/>
        <end position="292"/>
    </location>
</feature>
<dbReference type="Pfam" id="PF03705">
    <property type="entry name" value="CheR_N"/>
    <property type="match status" value="1"/>
</dbReference>
<dbReference type="Pfam" id="PF01739">
    <property type="entry name" value="CheR"/>
    <property type="match status" value="1"/>
</dbReference>
<dbReference type="InterPro" id="IPR050903">
    <property type="entry name" value="Bact_Chemotaxis_MeTrfase"/>
</dbReference>
<keyword evidence="4 5" id="KW-0949">S-adenosyl-L-methionine</keyword>
<dbReference type="Gene3D" id="3.40.50.150">
    <property type="entry name" value="Vaccinia Virus protein VP39"/>
    <property type="match status" value="1"/>
</dbReference>
<evidence type="ECO:0000256" key="5">
    <source>
        <dbReference type="PIRNR" id="PIRNR000410"/>
    </source>
</evidence>
<dbReference type="InterPro" id="IPR036804">
    <property type="entry name" value="CheR_N_sf"/>
</dbReference>
<gene>
    <name evidence="8" type="primary">cheR</name>
    <name evidence="8" type="ORF">FEM41_04790</name>
</gene>
<evidence type="ECO:0000256" key="6">
    <source>
        <dbReference type="PIRSR" id="PIRSR000410-1"/>
    </source>
</evidence>
<dbReference type="AlphaFoldDB" id="A0A4P8YEG7"/>
<dbReference type="SUPFAM" id="SSF47757">
    <property type="entry name" value="Chemotaxis receptor methyltransferase CheR, N-terminal domain"/>
    <property type="match status" value="1"/>
</dbReference>
<keyword evidence="2 5" id="KW-0489">Methyltransferase</keyword>
<proteinExistence type="predicted"/>
<dbReference type="EC" id="2.1.1.80" evidence="5"/>
<comment type="function">
    <text evidence="5">Methylation of the membrane-bound methyl-accepting chemotaxis proteins (MCP) to form gamma-glutamyl methyl ester residues in MCP.</text>
</comment>
<dbReference type="NCBIfam" id="NF007902">
    <property type="entry name" value="PRK10611.1"/>
    <property type="match status" value="1"/>
</dbReference>
<evidence type="ECO:0000256" key="1">
    <source>
        <dbReference type="ARBA" id="ARBA00001541"/>
    </source>
</evidence>
<feature type="binding site" evidence="6">
    <location>
        <position position="101"/>
    </location>
    <ligand>
        <name>S-adenosyl-L-methionine</name>
        <dbReference type="ChEBI" id="CHEBI:59789"/>
    </ligand>
</feature>
<dbReference type="EMBL" id="CP040428">
    <property type="protein sequence ID" value="QCT19015.1"/>
    <property type="molecule type" value="Genomic_DNA"/>
</dbReference>